<organism evidence="6 7">
    <name type="scientific">Blastococcus goldschmidtiae</name>
    <dbReference type="NCBI Taxonomy" id="3075546"/>
    <lineage>
        <taxon>Bacteria</taxon>
        <taxon>Bacillati</taxon>
        <taxon>Actinomycetota</taxon>
        <taxon>Actinomycetes</taxon>
        <taxon>Geodermatophilales</taxon>
        <taxon>Geodermatophilaceae</taxon>
        <taxon>Blastococcus</taxon>
    </lineage>
</organism>
<gene>
    <name evidence="6" type="ORF">RM425_20505</name>
</gene>
<evidence type="ECO:0000256" key="3">
    <source>
        <dbReference type="ARBA" id="ARBA00022833"/>
    </source>
</evidence>
<dbReference type="InterPro" id="IPR052195">
    <property type="entry name" value="Bact_Alkyl/Aryl-Sulfatase"/>
</dbReference>
<dbReference type="EMBL" id="JAVREI010000023">
    <property type="protein sequence ID" value="MDT0278290.1"/>
    <property type="molecule type" value="Genomic_DNA"/>
</dbReference>
<keyword evidence="3" id="KW-0862">Zinc</keyword>
<dbReference type="Gene3D" id="3.60.15.30">
    <property type="entry name" value="Metallo-beta-lactamase domain"/>
    <property type="match status" value="1"/>
</dbReference>
<dbReference type="RefSeq" id="WP_311347088.1">
    <property type="nucleotide sequence ID" value="NZ_JAVREI010000023.1"/>
</dbReference>
<dbReference type="PANTHER" id="PTHR43223:SF1">
    <property type="entry name" value="ALKYL_ARYL-SULFATASE BDS1"/>
    <property type="match status" value="1"/>
</dbReference>
<evidence type="ECO:0000256" key="4">
    <source>
        <dbReference type="ARBA" id="ARBA00033751"/>
    </source>
</evidence>
<evidence type="ECO:0000313" key="6">
    <source>
        <dbReference type="EMBL" id="MDT0278290.1"/>
    </source>
</evidence>
<keyword evidence="2" id="KW-0378">Hydrolase</keyword>
<dbReference type="SUPFAM" id="SSF56281">
    <property type="entry name" value="Metallo-hydrolase/oxidoreductase"/>
    <property type="match status" value="1"/>
</dbReference>
<dbReference type="Pfam" id="PF00753">
    <property type="entry name" value="Lactamase_B"/>
    <property type="match status" value="1"/>
</dbReference>
<dbReference type="InterPro" id="IPR036527">
    <property type="entry name" value="SCP2_sterol-bd_dom_sf"/>
</dbReference>
<dbReference type="InterPro" id="IPR044097">
    <property type="entry name" value="Bds1/SdsA1_MBL-fold"/>
</dbReference>
<dbReference type="SMART" id="SM00849">
    <property type="entry name" value="Lactamase_B"/>
    <property type="match status" value="1"/>
</dbReference>
<reference evidence="7" key="1">
    <citation type="submission" date="2023-07" db="EMBL/GenBank/DDBJ databases">
        <title>30 novel species of actinomycetes from the DSMZ collection.</title>
        <authorList>
            <person name="Nouioui I."/>
        </authorList>
    </citation>
    <scope>NUCLEOTIDE SEQUENCE [LARGE SCALE GENOMIC DNA]</scope>
    <source>
        <strain evidence="7">DSM 46792</strain>
    </source>
</reference>
<name>A0ABU2KDM1_9ACTN</name>
<dbReference type="Gene3D" id="1.25.40.880">
    <property type="entry name" value="Alkyl sulfatase, dimerisation domain"/>
    <property type="match status" value="1"/>
</dbReference>
<protein>
    <submittedName>
        <fullName evidence="6">Alkyl sulfatase dimerization domain-containing protein</fullName>
    </submittedName>
</protein>
<dbReference type="InterPro" id="IPR036866">
    <property type="entry name" value="RibonucZ/Hydroxyglut_hydro"/>
</dbReference>
<dbReference type="Pfam" id="PF14864">
    <property type="entry name" value="Alkyl_sulf_C"/>
    <property type="match status" value="1"/>
</dbReference>
<accession>A0ABU2KDM1</accession>
<sequence length="631" mass="68922">MTQASHHTDAANRSVAADLPLGDPADLQRVRHGRIAGLDRLVVHHDRSGKPILDTADWDFLDRETAPPSVNPSLWRQARLNREHGLYELVPGLYQVRGYDLANLSLVRGDTGWIVIDPLTSTETARAAMDLVREHLGDRPVSAVIYTHSHIDHFAGLAGVLPLEELAARQVPVVAPQGFLEEAVSENVLAGPAMVRRAGYMYGNALPRGESGHVDCGLGRSVPAGSVSLVAPTHEITATGQELTLDGVRIVFQLTPDSEAPAEMMFHFPELRALCAAENCSSVMHNLYTLRGAQVRDALAWSKYINESLRLFGDSSDLVFSSHNWPRIGATDVREYLRAQRDTYRFLHDQTMRLANDGLVMDEIAEQLDLPPSLAGEFGNRGYYGTVSHNAKAVYQRYLGWFDGNPANLHPLPPEAASSRYVEYMGGAAAVLARARADFEAGEYRWVAQVVNHVVFADPGNTEARELQAAALEQLGFQAESGAWRNFYLSGAQELRRPTPAPPAGRGGAGRSPLMRAMTVEMVFDLLGVRLDGPRADGTSLAIGWSFPDTGEQWTLRLEHGALNSWPSLDTDADVVLTMPRATLTDVIADLGSLPTRIQDGTIAVDGDVEALRRLFGLLVQPTQNFAIVEP</sequence>
<evidence type="ECO:0000259" key="5">
    <source>
        <dbReference type="SMART" id="SM00849"/>
    </source>
</evidence>
<dbReference type="InterPro" id="IPR001279">
    <property type="entry name" value="Metallo-B-lactamas"/>
</dbReference>
<dbReference type="InterPro" id="IPR029228">
    <property type="entry name" value="Alkyl_sulf_dimr"/>
</dbReference>
<comment type="similarity">
    <text evidence="4">Belongs to the metallo-beta-lactamase superfamily. Type III sulfatase family.</text>
</comment>
<evidence type="ECO:0000256" key="2">
    <source>
        <dbReference type="ARBA" id="ARBA00022801"/>
    </source>
</evidence>
<comment type="caution">
    <text evidence="6">The sequence shown here is derived from an EMBL/GenBank/DDBJ whole genome shotgun (WGS) entry which is preliminary data.</text>
</comment>
<keyword evidence="7" id="KW-1185">Reference proteome</keyword>
<dbReference type="Pfam" id="PF14863">
    <property type="entry name" value="Alkyl_sulf_dimr"/>
    <property type="match status" value="1"/>
</dbReference>
<dbReference type="InterPro" id="IPR029229">
    <property type="entry name" value="Alkyl_sulf_C"/>
</dbReference>
<keyword evidence="1" id="KW-0479">Metal-binding</keyword>
<dbReference type="Gene3D" id="3.30.1050.10">
    <property type="entry name" value="SCP2 sterol-binding domain"/>
    <property type="match status" value="1"/>
</dbReference>
<dbReference type="SUPFAM" id="SSF55718">
    <property type="entry name" value="SCP-like"/>
    <property type="match status" value="1"/>
</dbReference>
<evidence type="ECO:0000256" key="1">
    <source>
        <dbReference type="ARBA" id="ARBA00022723"/>
    </source>
</evidence>
<evidence type="ECO:0000313" key="7">
    <source>
        <dbReference type="Proteomes" id="UP001183222"/>
    </source>
</evidence>
<proteinExistence type="inferred from homology"/>
<dbReference type="InterPro" id="IPR038536">
    <property type="entry name" value="Alkyl/aryl-sulf_dimr_sf"/>
</dbReference>
<dbReference type="CDD" id="cd07710">
    <property type="entry name" value="arylsulfatase_Sdsa1-like_MBL-fold"/>
    <property type="match status" value="1"/>
</dbReference>
<dbReference type="PANTHER" id="PTHR43223">
    <property type="entry name" value="ALKYL/ARYL-SULFATASE"/>
    <property type="match status" value="1"/>
</dbReference>
<dbReference type="Proteomes" id="UP001183222">
    <property type="component" value="Unassembled WGS sequence"/>
</dbReference>
<feature type="domain" description="Metallo-beta-lactamase" evidence="5">
    <location>
        <begin position="101"/>
        <end position="323"/>
    </location>
</feature>